<protein>
    <submittedName>
        <fullName evidence="2">Uncharacterized protein</fullName>
    </submittedName>
</protein>
<proteinExistence type="predicted"/>
<name>A0AAV5VQW6_9BILA</name>
<evidence type="ECO:0000313" key="2">
    <source>
        <dbReference type="EMBL" id="GMT20708.1"/>
    </source>
</evidence>
<evidence type="ECO:0000313" key="3">
    <source>
        <dbReference type="Proteomes" id="UP001432322"/>
    </source>
</evidence>
<gene>
    <name evidence="1" type="ORF">PFISCL1PPCAC_11808</name>
    <name evidence="2" type="ORF">PFISCL1PPCAC_12005</name>
</gene>
<feature type="non-terminal residue" evidence="2">
    <location>
        <position position="1"/>
    </location>
</feature>
<organism evidence="2 3">
    <name type="scientific">Pristionchus fissidentatus</name>
    <dbReference type="NCBI Taxonomy" id="1538716"/>
    <lineage>
        <taxon>Eukaryota</taxon>
        <taxon>Metazoa</taxon>
        <taxon>Ecdysozoa</taxon>
        <taxon>Nematoda</taxon>
        <taxon>Chromadorea</taxon>
        <taxon>Rhabditida</taxon>
        <taxon>Rhabditina</taxon>
        <taxon>Diplogasteromorpha</taxon>
        <taxon>Diplogasteroidea</taxon>
        <taxon>Neodiplogasteridae</taxon>
        <taxon>Pristionchus</taxon>
    </lineage>
</organism>
<evidence type="ECO:0000313" key="1">
    <source>
        <dbReference type="EMBL" id="GMT20511.1"/>
    </source>
</evidence>
<accession>A0AAV5VQW6</accession>
<dbReference type="AlphaFoldDB" id="A0AAV5VQW6"/>
<keyword evidence="3" id="KW-1185">Reference proteome</keyword>
<dbReference type="Proteomes" id="UP001432322">
    <property type="component" value="Unassembled WGS sequence"/>
</dbReference>
<feature type="non-terminal residue" evidence="2">
    <location>
        <position position="66"/>
    </location>
</feature>
<dbReference type="EMBL" id="BTSY01000003">
    <property type="protein sequence ID" value="GMT20511.1"/>
    <property type="molecule type" value="Genomic_DNA"/>
</dbReference>
<dbReference type="EMBL" id="BTSY01000003">
    <property type="protein sequence ID" value="GMT20708.1"/>
    <property type="molecule type" value="Genomic_DNA"/>
</dbReference>
<comment type="caution">
    <text evidence="2">The sequence shown here is derived from an EMBL/GenBank/DDBJ whole genome shotgun (WGS) entry which is preliminary data.</text>
</comment>
<reference evidence="2" key="1">
    <citation type="submission" date="2023-10" db="EMBL/GenBank/DDBJ databases">
        <title>Genome assembly of Pristionchus species.</title>
        <authorList>
            <person name="Yoshida K."/>
            <person name="Sommer R.J."/>
        </authorList>
    </citation>
    <scope>NUCLEOTIDE SEQUENCE</scope>
    <source>
        <strain evidence="2">RS5133</strain>
    </source>
</reference>
<sequence>PEAAFTAMSLSGQTILPLQQQQQHCQYWQLQPDSRRLDADSQRGAPSLAAPSMIPVHTALPCHQQS</sequence>